<dbReference type="PANTHER" id="PTHR43464">
    <property type="entry name" value="METHYLTRANSFERASE"/>
    <property type="match status" value="1"/>
</dbReference>
<dbReference type="STRING" id="1408157.A0A1J7JP46"/>
<dbReference type="CDD" id="cd02440">
    <property type="entry name" value="AdoMet_MTases"/>
    <property type="match status" value="1"/>
</dbReference>
<keyword evidence="2" id="KW-0489">Methyltransferase</keyword>
<dbReference type="InterPro" id="IPR013216">
    <property type="entry name" value="Methyltransf_11"/>
</dbReference>
<dbReference type="OrthoDB" id="66144at2759"/>
<evidence type="ECO:0000313" key="3">
    <source>
        <dbReference type="Proteomes" id="UP000182658"/>
    </source>
</evidence>
<dbReference type="InterPro" id="IPR029063">
    <property type="entry name" value="SAM-dependent_MTases_sf"/>
</dbReference>
<dbReference type="InParanoid" id="A0A1J7JP46"/>
<dbReference type="GO" id="GO:0032259">
    <property type="term" value="P:methylation"/>
    <property type="evidence" value="ECO:0007669"/>
    <property type="project" value="UniProtKB-KW"/>
</dbReference>
<sequence length="260" mass="29591">MPPQNVYDNATFFENYSTLPRSVHGLDGAPEWPRLQTFLPDLKGRKVLDLGCGFGWFCRWAVDHGAATVHGIDISNNMLEKARVMTEEGGRRYRGITYARADLDSLELPESDTDSYDVAFSSLAFHYLENLPRLVQLVRRVLKPGGKLVFNVEHPIFTAPPAPALKVDPGTGGKYWKLEDYQKQGLRSRPWFVDAVEKQHRTMTAYVNLLLDNGFVLTDFDEWHPTAGDLEAHPEWETEMIRPMFLLIGATKNHWMVPTS</sequence>
<protein>
    <submittedName>
        <fullName evidence="2">S-adenosyl-L-methionine-dependent methyltransferase</fullName>
    </submittedName>
</protein>
<evidence type="ECO:0000313" key="2">
    <source>
        <dbReference type="EMBL" id="OIW31680.1"/>
    </source>
</evidence>
<feature type="domain" description="Methyltransferase type 11" evidence="1">
    <location>
        <begin position="48"/>
        <end position="150"/>
    </location>
</feature>
<gene>
    <name evidence="2" type="ORF">CONLIGDRAFT_629354</name>
</gene>
<dbReference type="GO" id="GO:0010420">
    <property type="term" value="F:polyprenyldihydroxybenzoate methyltransferase activity"/>
    <property type="evidence" value="ECO:0007669"/>
    <property type="project" value="TreeGrafter"/>
</dbReference>
<evidence type="ECO:0000259" key="1">
    <source>
        <dbReference type="Pfam" id="PF08241"/>
    </source>
</evidence>
<dbReference type="AlphaFoldDB" id="A0A1J7JP46"/>
<dbReference type="SUPFAM" id="SSF53335">
    <property type="entry name" value="S-adenosyl-L-methionine-dependent methyltransferases"/>
    <property type="match status" value="1"/>
</dbReference>
<reference evidence="2 3" key="1">
    <citation type="submission" date="2016-10" db="EMBL/GenBank/DDBJ databases">
        <title>Draft genome sequence of Coniochaeta ligniaria NRRL30616, a lignocellulolytic fungus for bioabatement of inhibitors in plant biomass hydrolysates.</title>
        <authorList>
            <consortium name="DOE Joint Genome Institute"/>
            <person name="Jimenez D.J."/>
            <person name="Hector R.E."/>
            <person name="Riley R."/>
            <person name="Sun H."/>
            <person name="Grigoriev I.V."/>
            <person name="Van Elsas J.D."/>
            <person name="Nichols N.N."/>
        </authorList>
    </citation>
    <scope>NUCLEOTIDE SEQUENCE [LARGE SCALE GENOMIC DNA]</scope>
    <source>
        <strain evidence="2 3">NRRL 30616</strain>
    </source>
</reference>
<dbReference type="Gene3D" id="3.40.50.150">
    <property type="entry name" value="Vaccinia Virus protein VP39"/>
    <property type="match status" value="1"/>
</dbReference>
<dbReference type="Pfam" id="PF08241">
    <property type="entry name" value="Methyltransf_11"/>
    <property type="match status" value="1"/>
</dbReference>
<keyword evidence="3" id="KW-1185">Reference proteome</keyword>
<proteinExistence type="predicted"/>
<name>A0A1J7JP46_9PEZI</name>
<keyword evidence="2" id="KW-0808">Transferase</keyword>
<dbReference type="PANTHER" id="PTHR43464:SF23">
    <property type="entry name" value="JUVENILE HORMONE ACID O-METHYLTRANSFERASE"/>
    <property type="match status" value="1"/>
</dbReference>
<organism evidence="2 3">
    <name type="scientific">Coniochaeta ligniaria NRRL 30616</name>
    <dbReference type="NCBI Taxonomy" id="1408157"/>
    <lineage>
        <taxon>Eukaryota</taxon>
        <taxon>Fungi</taxon>
        <taxon>Dikarya</taxon>
        <taxon>Ascomycota</taxon>
        <taxon>Pezizomycotina</taxon>
        <taxon>Sordariomycetes</taxon>
        <taxon>Sordariomycetidae</taxon>
        <taxon>Coniochaetales</taxon>
        <taxon>Coniochaetaceae</taxon>
        <taxon>Coniochaeta</taxon>
    </lineage>
</organism>
<dbReference type="EMBL" id="KV875095">
    <property type="protein sequence ID" value="OIW31680.1"/>
    <property type="molecule type" value="Genomic_DNA"/>
</dbReference>
<accession>A0A1J7JP46</accession>
<dbReference type="Proteomes" id="UP000182658">
    <property type="component" value="Unassembled WGS sequence"/>
</dbReference>